<evidence type="ECO:0000313" key="2">
    <source>
        <dbReference type="Proteomes" id="UP000658613"/>
    </source>
</evidence>
<sequence length="124" mass="13611">MGTWDVGPFDNDPAVEVIDSLTAGTFRMDQFRFDCGDKALSVEQFEAIIAVAAIMNGFVPQGLSPDRVAYPFTGDDRWWVRERVAAALQPDGSALYEHWENTGELEQWLSAVNAAMLKATPAAS</sequence>
<dbReference type="Pfam" id="PF14078">
    <property type="entry name" value="DUF4259"/>
    <property type="match status" value="1"/>
</dbReference>
<gene>
    <name evidence="1" type="ORF">IW254_000464</name>
</gene>
<dbReference type="RefSeq" id="WP_196824040.1">
    <property type="nucleotide sequence ID" value="NZ_CP046980.1"/>
</dbReference>
<dbReference type="AlphaFoldDB" id="A0A931E0Q6"/>
<accession>A0A931E0Q6</accession>
<comment type="caution">
    <text evidence="1">The sequence shown here is derived from an EMBL/GenBank/DDBJ whole genome shotgun (WGS) entry which is preliminary data.</text>
</comment>
<reference evidence="1" key="1">
    <citation type="submission" date="2020-11" db="EMBL/GenBank/DDBJ databases">
        <title>Sequencing the genomes of 1000 actinobacteria strains.</title>
        <authorList>
            <person name="Klenk H.-P."/>
        </authorList>
    </citation>
    <scope>NUCLEOTIDE SEQUENCE</scope>
    <source>
        <strain evidence="1">DSM 45632</strain>
    </source>
</reference>
<protein>
    <recommendedName>
        <fullName evidence="3">DUF4259 domain-containing protein</fullName>
    </recommendedName>
</protein>
<dbReference type="EMBL" id="JADOUE010000001">
    <property type="protein sequence ID" value="MBG6121495.1"/>
    <property type="molecule type" value="Genomic_DNA"/>
</dbReference>
<organism evidence="1 2">
    <name type="scientific">Corynebacterium aquatimens</name>
    <dbReference type="NCBI Taxonomy" id="1190508"/>
    <lineage>
        <taxon>Bacteria</taxon>
        <taxon>Bacillati</taxon>
        <taxon>Actinomycetota</taxon>
        <taxon>Actinomycetes</taxon>
        <taxon>Mycobacteriales</taxon>
        <taxon>Corynebacteriaceae</taxon>
        <taxon>Corynebacterium</taxon>
    </lineage>
</organism>
<keyword evidence="2" id="KW-1185">Reference proteome</keyword>
<dbReference type="InterPro" id="IPR025355">
    <property type="entry name" value="DUF4259"/>
</dbReference>
<evidence type="ECO:0008006" key="3">
    <source>
        <dbReference type="Google" id="ProtNLM"/>
    </source>
</evidence>
<evidence type="ECO:0000313" key="1">
    <source>
        <dbReference type="EMBL" id="MBG6121495.1"/>
    </source>
</evidence>
<proteinExistence type="predicted"/>
<dbReference type="Proteomes" id="UP000658613">
    <property type="component" value="Unassembled WGS sequence"/>
</dbReference>
<name>A0A931E0Q6_9CORY</name>